<protein>
    <recommendedName>
        <fullName evidence="4">NIPSNAP protein</fullName>
    </recommendedName>
</protein>
<comment type="caution">
    <text evidence="2">The sequence shown here is derived from an EMBL/GenBank/DDBJ whole genome shotgun (WGS) entry which is preliminary data.</text>
</comment>
<proteinExistence type="predicted"/>
<feature type="signal peptide" evidence="1">
    <location>
        <begin position="1"/>
        <end position="19"/>
    </location>
</feature>
<evidence type="ECO:0000313" key="2">
    <source>
        <dbReference type="EMBL" id="MCL6699485.1"/>
    </source>
</evidence>
<reference evidence="2 3" key="1">
    <citation type="submission" date="2022-05" db="EMBL/GenBank/DDBJ databases">
        <authorList>
            <person name="Jo J.-H."/>
            <person name="Im W.-T."/>
        </authorList>
    </citation>
    <scope>NUCLEOTIDE SEQUENCE [LARGE SCALE GENOMIC DNA]</scope>
    <source>
        <strain evidence="2 3">NSE70-1</strain>
    </source>
</reference>
<dbReference type="Proteomes" id="UP001203410">
    <property type="component" value="Unassembled WGS sequence"/>
</dbReference>
<keyword evidence="3" id="KW-1185">Reference proteome</keyword>
<organism evidence="2 3">
    <name type="scientific">Sphingomonas caseinilyticus</name>
    <dbReference type="NCBI Taxonomy" id="2908205"/>
    <lineage>
        <taxon>Bacteria</taxon>
        <taxon>Pseudomonadati</taxon>
        <taxon>Pseudomonadota</taxon>
        <taxon>Alphaproteobacteria</taxon>
        <taxon>Sphingomonadales</taxon>
        <taxon>Sphingomonadaceae</taxon>
        <taxon>Sphingomonas</taxon>
    </lineage>
</organism>
<dbReference type="RefSeq" id="WP_249904894.1">
    <property type="nucleotide sequence ID" value="NZ_JAMGBA010000002.1"/>
</dbReference>
<name>A0ABT0RWS7_9SPHN</name>
<accession>A0ABT0RWS7</accession>
<evidence type="ECO:0008006" key="4">
    <source>
        <dbReference type="Google" id="ProtNLM"/>
    </source>
</evidence>
<dbReference type="EMBL" id="JAMGBA010000002">
    <property type="protein sequence ID" value="MCL6699485.1"/>
    <property type="molecule type" value="Genomic_DNA"/>
</dbReference>
<evidence type="ECO:0000313" key="3">
    <source>
        <dbReference type="Proteomes" id="UP001203410"/>
    </source>
</evidence>
<feature type="chain" id="PRO_5045169693" description="NIPSNAP protein" evidence="1">
    <location>
        <begin position="20"/>
        <end position="151"/>
    </location>
</feature>
<keyword evidence="1" id="KW-0732">Signal</keyword>
<gene>
    <name evidence="2" type="ORF">LZ496_11910</name>
</gene>
<evidence type="ECO:0000256" key="1">
    <source>
        <dbReference type="SAM" id="SignalP"/>
    </source>
</evidence>
<sequence length="151" mass="16729">MKKLLALGIAVAIATPATAQLKPYQDYTVSDSVSNVSTIKVKENMVEDYLQGIRNTWVASNAAAKQLGQIKDYHVYVSDLPNSGDFNVMLVATFANTSDLAPNKARYEAFMRAWGTQHEAATRTTTTTVYPNLRNITGEYLMREVTFMPAK</sequence>